<dbReference type="InterPro" id="IPR006037">
    <property type="entry name" value="RCK_C"/>
</dbReference>
<comment type="caution">
    <text evidence="6">The sequence shown here is derived from an EMBL/GenBank/DDBJ whole genome shotgun (WGS) entry which is preliminary data.</text>
</comment>
<dbReference type="PANTHER" id="PTHR43833">
    <property type="entry name" value="POTASSIUM CHANNEL PROTEIN 2-RELATED-RELATED"/>
    <property type="match status" value="1"/>
</dbReference>
<dbReference type="InterPro" id="IPR006015">
    <property type="entry name" value="Universal_stress_UspA"/>
</dbReference>
<dbReference type="PROSITE" id="PS51202">
    <property type="entry name" value="RCK_C"/>
    <property type="match status" value="1"/>
</dbReference>
<dbReference type="Pfam" id="PF02080">
    <property type="entry name" value="TrkA_C"/>
    <property type="match status" value="1"/>
</dbReference>
<dbReference type="InterPro" id="IPR050721">
    <property type="entry name" value="Trk_Ktr_HKT_K-transport"/>
</dbReference>
<evidence type="ECO:0000313" key="6">
    <source>
        <dbReference type="EMBL" id="TVM34655.1"/>
    </source>
</evidence>
<evidence type="ECO:0000259" key="4">
    <source>
        <dbReference type="PROSITE" id="PS51201"/>
    </source>
</evidence>
<comment type="similarity">
    <text evidence="1">Belongs to the universal stress protein A family.</text>
</comment>
<dbReference type="GO" id="GO:0008324">
    <property type="term" value="F:monoatomic cation transmembrane transporter activity"/>
    <property type="evidence" value="ECO:0007669"/>
    <property type="project" value="InterPro"/>
</dbReference>
<dbReference type="PRINTS" id="PR01438">
    <property type="entry name" value="UNVRSLSTRESS"/>
</dbReference>
<reference evidence="6 7" key="1">
    <citation type="submission" date="2018-06" db="EMBL/GenBank/DDBJ databases">
        <title>Complete genome of Desulfovibrio marinus P48SEP.</title>
        <authorList>
            <person name="Crispim J.S."/>
            <person name="Vidigal P.M.P."/>
            <person name="Silva L.C.F."/>
            <person name="Araujo L.C."/>
            <person name="Laguardia C.N."/>
            <person name="Dias R.S."/>
            <person name="Sousa M.P."/>
            <person name="Paula S.O."/>
            <person name="Silva C."/>
        </authorList>
    </citation>
    <scope>NUCLEOTIDE SEQUENCE [LARGE SCALE GENOMIC DNA]</scope>
    <source>
        <strain evidence="6 7">P48SEP</strain>
    </source>
</reference>
<sequence>MELPDFRKTAGKAAESSGMRILMCGAGRLTRELLKMLGSGWKVTIIDKTEKAVKTACSIFPNVVETFVEDAASPVVLERAGMAAHDYVLALTSDDESNLAVARQAVDAGVKHVLSIVRDPENLDRFQALDIRLIPTESLPANSILHYLQDPGIQVTPLVSGDANLFEVDAADHFRIVGRPATAFNGKNYRLAGIIRGGELVFPGDSLVIASDDRLVVLGRPDVFKTFCALIECGNPHFPLAFGQELLLALPAGTYSDMSKLLNKGLYLAQNTRVNRATVLCPGEECGVDALTKDWPPTIALSVRRIEEGSVLDAVREVYEKGKFGLVVVPPLESSFLRQFGKPRLIGLAHDLACPVLVARFTIPYERILVPFNGTTRAERALSIAVDIARQLECSITVAVVEEPEIISGEEEGKDTERIISRVRELSHIHKTPLEEVVRRGNPVKELVKLSGTHDLLIVGSTSTDAGIFATNVGEHVAEKATCSVLIVAG</sequence>
<dbReference type="EMBL" id="QMIF01000004">
    <property type="protein sequence ID" value="TVM34655.1"/>
    <property type="molecule type" value="Genomic_DNA"/>
</dbReference>
<dbReference type="Gene3D" id="3.30.70.1450">
    <property type="entry name" value="Regulator of K+ conductance, C-terminal domain"/>
    <property type="match status" value="1"/>
</dbReference>
<keyword evidence="2" id="KW-0813">Transport</keyword>
<dbReference type="SUPFAM" id="SSF51735">
    <property type="entry name" value="NAD(P)-binding Rossmann-fold domains"/>
    <property type="match status" value="1"/>
</dbReference>
<feature type="domain" description="RCK N-terminal" evidence="4">
    <location>
        <begin position="18"/>
        <end position="139"/>
    </location>
</feature>
<dbReference type="PROSITE" id="PS51201">
    <property type="entry name" value="RCK_N"/>
    <property type="match status" value="1"/>
</dbReference>
<evidence type="ECO:0000256" key="1">
    <source>
        <dbReference type="ARBA" id="ARBA00008791"/>
    </source>
</evidence>
<dbReference type="Pfam" id="PF00582">
    <property type="entry name" value="Usp"/>
    <property type="match status" value="1"/>
</dbReference>
<name>A0A6P1ZL69_9BACT</name>
<feature type="domain" description="RCK C-terminal" evidence="5">
    <location>
        <begin position="153"/>
        <end position="233"/>
    </location>
</feature>
<dbReference type="InterPro" id="IPR006016">
    <property type="entry name" value="UspA"/>
</dbReference>
<dbReference type="Pfam" id="PF02254">
    <property type="entry name" value="TrkA_N"/>
    <property type="match status" value="1"/>
</dbReference>
<keyword evidence="3" id="KW-0406">Ion transport</keyword>
<evidence type="ECO:0000256" key="2">
    <source>
        <dbReference type="ARBA" id="ARBA00022448"/>
    </source>
</evidence>
<dbReference type="GO" id="GO:0006813">
    <property type="term" value="P:potassium ion transport"/>
    <property type="evidence" value="ECO:0007669"/>
    <property type="project" value="InterPro"/>
</dbReference>
<dbReference type="InterPro" id="IPR036721">
    <property type="entry name" value="RCK_C_sf"/>
</dbReference>
<organism evidence="6 7">
    <name type="scientific">Oceanidesulfovibrio marinus</name>
    <dbReference type="NCBI Taxonomy" id="370038"/>
    <lineage>
        <taxon>Bacteria</taxon>
        <taxon>Pseudomonadati</taxon>
        <taxon>Thermodesulfobacteriota</taxon>
        <taxon>Desulfovibrionia</taxon>
        <taxon>Desulfovibrionales</taxon>
        <taxon>Desulfovibrionaceae</taxon>
        <taxon>Oceanidesulfovibrio</taxon>
    </lineage>
</organism>
<dbReference type="Proteomes" id="UP000434052">
    <property type="component" value="Unassembled WGS sequence"/>
</dbReference>
<gene>
    <name evidence="6" type="ORF">DQK91_08780</name>
</gene>
<evidence type="ECO:0000259" key="5">
    <source>
        <dbReference type="PROSITE" id="PS51202"/>
    </source>
</evidence>
<dbReference type="PANTHER" id="PTHR43833:SF5">
    <property type="entry name" value="TRK SYSTEM POTASSIUM UPTAKE PROTEIN TRKA"/>
    <property type="match status" value="1"/>
</dbReference>
<dbReference type="CDD" id="cd00293">
    <property type="entry name" value="USP-like"/>
    <property type="match status" value="1"/>
</dbReference>
<dbReference type="InterPro" id="IPR003148">
    <property type="entry name" value="RCK_N"/>
</dbReference>
<dbReference type="Gene3D" id="3.40.50.720">
    <property type="entry name" value="NAD(P)-binding Rossmann-like Domain"/>
    <property type="match status" value="1"/>
</dbReference>
<proteinExistence type="inferred from homology"/>
<evidence type="ECO:0008006" key="8">
    <source>
        <dbReference type="Google" id="ProtNLM"/>
    </source>
</evidence>
<dbReference type="InterPro" id="IPR036291">
    <property type="entry name" value="NAD(P)-bd_dom_sf"/>
</dbReference>
<evidence type="ECO:0000313" key="7">
    <source>
        <dbReference type="Proteomes" id="UP000434052"/>
    </source>
</evidence>
<dbReference type="SUPFAM" id="SSF52402">
    <property type="entry name" value="Adenine nucleotide alpha hydrolases-like"/>
    <property type="match status" value="1"/>
</dbReference>
<dbReference type="SUPFAM" id="SSF116726">
    <property type="entry name" value="TrkA C-terminal domain-like"/>
    <property type="match status" value="1"/>
</dbReference>
<dbReference type="AlphaFoldDB" id="A0A6P1ZL69"/>
<dbReference type="Gene3D" id="3.40.50.12370">
    <property type="match status" value="1"/>
</dbReference>
<dbReference type="OrthoDB" id="9775180at2"/>
<accession>A0A6P1ZL69</accession>
<evidence type="ECO:0000256" key="3">
    <source>
        <dbReference type="ARBA" id="ARBA00023065"/>
    </source>
</evidence>
<protein>
    <recommendedName>
        <fullName evidence="8">Trk system potassium uptake protein TrkA</fullName>
    </recommendedName>
</protein>